<comment type="catalytic activity">
    <reaction evidence="1">
        <text>ATP + protein L-histidine = ADP + protein N-phospho-L-histidine.</text>
        <dbReference type="EC" id="2.7.13.3"/>
    </reaction>
</comment>
<proteinExistence type="predicted"/>
<organism evidence="8 9">
    <name type="scientific">Criibacterium bergeronii</name>
    <dbReference type="NCBI Taxonomy" id="1871336"/>
    <lineage>
        <taxon>Bacteria</taxon>
        <taxon>Bacillati</taxon>
        <taxon>Bacillota</taxon>
        <taxon>Clostridia</taxon>
        <taxon>Peptostreptococcales</taxon>
        <taxon>Filifactoraceae</taxon>
        <taxon>Criibacterium</taxon>
    </lineage>
</organism>
<dbReference type="EC" id="2.7.13.3" evidence="2"/>
<dbReference type="Gene3D" id="1.20.5.1930">
    <property type="match status" value="1"/>
</dbReference>
<dbReference type="Gene3D" id="3.30.565.10">
    <property type="entry name" value="Histidine kinase-like ATPase, C-terminal domain"/>
    <property type="match status" value="1"/>
</dbReference>
<dbReference type="InterPro" id="IPR005467">
    <property type="entry name" value="His_kinase_dom"/>
</dbReference>
<evidence type="ECO:0000256" key="1">
    <source>
        <dbReference type="ARBA" id="ARBA00000085"/>
    </source>
</evidence>
<evidence type="ECO:0000256" key="3">
    <source>
        <dbReference type="ARBA" id="ARBA00022679"/>
    </source>
</evidence>
<dbReference type="EMBL" id="VJXW01000003">
    <property type="protein sequence ID" value="TRW27996.1"/>
    <property type="molecule type" value="Genomic_DNA"/>
</dbReference>
<dbReference type="SMART" id="SM00387">
    <property type="entry name" value="HATPase_c"/>
    <property type="match status" value="1"/>
</dbReference>
<dbReference type="GO" id="GO:0046983">
    <property type="term" value="F:protein dimerization activity"/>
    <property type="evidence" value="ECO:0007669"/>
    <property type="project" value="InterPro"/>
</dbReference>
<dbReference type="InterPro" id="IPR050482">
    <property type="entry name" value="Sensor_HK_TwoCompSys"/>
</dbReference>
<dbReference type="CDD" id="cd16917">
    <property type="entry name" value="HATPase_UhpB-NarQ-NarX-like"/>
    <property type="match status" value="1"/>
</dbReference>
<evidence type="ECO:0000256" key="6">
    <source>
        <dbReference type="SAM" id="Coils"/>
    </source>
</evidence>
<dbReference type="Pfam" id="PF05384">
    <property type="entry name" value="DegS"/>
    <property type="match status" value="1"/>
</dbReference>
<name>A0A552VBY5_9FIRM</name>
<dbReference type="Pfam" id="PF02518">
    <property type="entry name" value="HATPase_c"/>
    <property type="match status" value="1"/>
</dbReference>
<comment type="caution">
    <text evidence="8">The sequence shown here is derived from an EMBL/GenBank/DDBJ whole genome shotgun (WGS) entry which is preliminary data.</text>
</comment>
<dbReference type="GO" id="GO:0000155">
    <property type="term" value="F:phosphorelay sensor kinase activity"/>
    <property type="evidence" value="ECO:0007669"/>
    <property type="project" value="InterPro"/>
</dbReference>
<dbReference type="GO" id="GO:0016020">
    <property type="term" value="C:membrane"/>
    <property type="evidence" value="ECO:0007669"/>
    <property type="project" value="InterPro"/>
</dbReference>
<feature type="coiled-coil region" evidence="6">
    <location>
        <begin position="39"/>
        <end position="130"/>
    </location>
</feature>
<evidence type="ECO:0000313" key="9">
    <source>
        <dbReference type="Proteomes" id="UP000319424"/>
    </source>
</evidence>
<keyword evidence="6" id="KW-0175">Coiled coil</keyword>
<dbReference type="OrthoDB" id="9781904at2"/>
<dbReference type="PANTHER" id="PTHR24421">
    <property type="entry name" value="NITRATE/NITRITE SENSOR PROTEIN NARX-RELATED"/>
    <property type="match status" value="1"/>
</dbReference>
<dbReference type="InterPro" id="IPR008595">
    <property type="entry name" value="DegS"/>
</dbReference>
<evidence type="ECO:0000313" key="8">
    <source>
        <dbReference type="EMBL" id="TRW27996.1"/>
    </source>
</evidence>
<accession>A0A552VBY5</accession>
<dbReference type="InterPro" id="IPR011712">
    <property type="entry name" value="Sig_transdc_His_kin_sub3_dim/P"/>
</dbReference>
<evidence type="ECO:0000256" key="5">
    <source>
        <dbReference type="ARBA" id="ARBA00023012"/>
    </source>
</evidence>
<dbReference type="AlphaFoldDB" id="A0A552VBY5"/>
<evidence type="ECO:0000256" key="4">
    <source>
        <dbReference type="ARBA" id="ARBA00022777"/>
    </source>
</evidence>
<reference evidence="8 9" key="1">
    <citation type="submission" date="2019-07" db="EMBL/GenBank/DDBJ databases">
        <title>Criibacterium bergeronii gen. nov., sp. nov. isolated from human clinical samples.</title>
        <authorList>
            <person name="Maheux A.F."/>
            <person name="Boudreau D.K."/>
            <person name="Berube E."/>
            <person name="Brodeur S."/>
            <person name="Bernard K.A."/>
            <person name="Abed J.Y."/>
            <person name="Ducrey E."/>
            <person name="Guay E.F."/>
            <person name="Raymond F."/>
            <person name="Corbeil J."/>
            <person name="Domingo M.-C."/>
            <person name="Roy P.H."/>
            <person name="Boissinot M."/>
            <person name="Tocheva E.I."/>
            <person name="Omar R.F."/>
        </authorList>
    </citation>
    <scope>NUCLEOTIDE SEQUENCE [LARGE SCALE GENOMIC DNA]</scope>
    <source>
        <strain evidence="8 9">CCRI-24246</strain>
    </source>
</reference>
<gene>
    <name evidence="8" type="ORF">FL857_03100</name>
</gene>
<keyword evidence="3" id="KW-0808">Transferase</keyword>
<protein>
    <recommendedName>
        <fullName evidence="2">histidine kinase</fullName>
        <ecNumber evidence="2">2.7.13.3</ecNumber>
    </recommendedName>
</protein>
<dbReference type="SUPFAM" id="SSF55874">
    <property type="entry name" value="ATPase domain of HSP90 chaperone/DNA topoisomerase II/histidine kinase"/>
    <property type="match status" value="1"/>
</dbReference>
<feature type="domain" description="Histidine kinase" evidence="7">
    <location>
        <begin position="222"/>
        <end position="374"/>
    </location>
</feature>
<dbReference type="PANTHER" id="PTHR24421:SF55">
    <property type="entry name" value="SENSOR HISTIDINE KINASE YDFH"/>
    <property type="match status" value="1"/>
</dbReference>
<keyword evidence="5" id="KW-0902">Two-component regulatory system</keyword>
<keyword evidence="4 8" id="KW-0418">Kinase</keyword>
<dbReference type="RefSeq" id="WP_144015685.1">
    <property type="nucleotide sequence ID" value="NZ_VJXW01000003.1"/>
</dbReference>
<dbReference type="InterPro" id="IPR036890">
    <property type="entry name" value="HATPase_C_sf"/>
</dbReference>
<dbReference type="PROSITE" id="PS50109">
    <property type="entry name" value="HIS_KIN"/>
    <property type="match status" value="1"/>
</dbReference>
<dbReference type="InterPro" id="IPR003594">
    <property type="entry name" value="HATPase_dom"/>
</dbReference>
<dbReference type="Pfam" id="PF07730">
    <property type="entry name" value="HisKA_3"/>
    <property type="match status" value="1"/>
</dbReference>
<evidence type="ECO:0000259" key="7">
    <source>
        <dbReference type="PROSITE" id="PS50109"/>
    </source>
</evidence>
<evidence type="ECO:0000256" key="2">
    <source>
        <dbReference type="ARBA" id="ARBA00012438"/>
    </source>
</evidence>
<sequence length="378" mass="42853">MISENNSTSINLALQGIIESVQQGKEEIFAISEKIGIDNKKVLVQLEKLKSKVNKQTKDRDELKLLAQESRKKLSDVSSNFNLYSQQDIEQAYIEANKLQLKLTKKENELKLLLNNIESLESRLSENEELHSKSTDILNKIDVISEYLSYDFSKKDNEPQNNTIKWIMLMENEKGRISRDIHDGPAQSVASLVIKTDIIKKLLTKNTSMTNIQNELNDLKYQLRSVINEIRKIIYDLRPSSLNELGIIDSIKGLISKTKENKQINIEFQLIENSQIKSTTSQITCYRVIQECLTNIVKHAKAENVNICLDIEPNYIKIKVNDDGIGFDMTEAKGKDNSFGLSSIKERIALMNGEVDITSTPDGTTINASIPNLGEIYV</sequence>
<dbReference type="Proteomes" id="UP000319424">
    <property type="component" value="Unassembled WGS sequence"/>
</dbReference>